<keyword evidence="1" id="KW-1133">Transmembrane helix</keyword>
<sequence>LFHVVLACYSLLVFSFYFFFKPLYIIMVLNWAFDIILGKEKKEFIDRLWHYAVVTKSATYHQAEDHANTTDPQRTDTGQYTQSVDAFPHFELLTFGTQGKLPSVLIISAQHTDKTESYYIHCSTIFAALIIFLVYNSWQAAISVSYLEYLRMQQQTTLTNKPTVLIVNKS</sequence>
<dbReference type="Proteomes" id="UP000035642">
    <property type="component" value="Unassembled WGS sequence"/>
</dbReference>
<evidence type="ECO:0000256" key="1">
    <source>
        <dbReference type="SAM" id="Phobius"/>
    </source>
</evidence>
<reference evidence="3" key="2">
    <citation type="submission" date="2017-02" db="UniProtKB">
        <authorList>
            <consortium name="WormBaseParasite"/>
        </authorList>
    </citation>
    <scope>IDENTIFICATION</scope>
</reference>
<dbReference type="WBParaSite" id="ACAC_0000973701-mRNA-1">
    <property type="protein sequence ID" value="ACAC_0000973701-mRNA-1"/>
    <property type="gene ID" value="ACAC_0000973701"/>
</dbReference>
<keyword evidence="1" id="KW-0472">Membrane</keyword>
<feature type="transmembrane region" description="Helical" evidence="1">
    <location>
        <begin position="12"/>
        <end position="33"/>
    </location>
</feature>
<dbReference type="AlphaFoldDB" id="A0A0K0DFJ2"/>
<protein>
    <submittedName>
        <fullName evidence="3">Ion_trans domain-containing protein</fullName>
    </submittedName>
</protein>
<proteinExistence type="predicted"/>
<evidence type="ECO:0000313" key="3">
    <source>
        <dbReference type="WBParaSite" id="ACAC_0000973701-mRNA-1"/>
    </source>
</evidence>
<name>A0A0K0DFJ2_ANGCA</name>
<evidence type="ECO:0000313" key="2">
    <source>
        <dbReference type="Proteomes" id="UP000035642"/>
    </source>
</evidence>
<organism evidence="2 3">
    <name type="scientific">Angiostrongylus cantonensis</name>
    <name type="common">Rat lungworm</name>
    <dbReference type="NCBI Taxonomy" id="6313"/>
    <lineage>
        <taxon>Eukaryota</taxon>
        <taxon>Metazoa</taxon>
        <taxon>Ecdysozoa</taxon>
        <taxon>Nematoda</taxon>
        <taxon>Chromadorea</taxon>
        <taxon>Rhabditida</taxon>
        <taxon>Rhabditina</taxon>
        <taxon>Rhabditomorpha</taxon>
        <taxon>Strongyloidea</taxon>
        <taxon>Metastrongylidae</taxon>
        <taxon>Angiostrongylus</taxon>
    </lineage>
</organism>
<keyword evidence="1" id="KW-0812">Transmembrane</keyword>
<feature type="transmembrane region" description="Helical" evidence="1">
    <location>
        <begin position="118"/>
        <end position="138"/>
    </location>
</feature>
<keyword evidence="2" id="KW-1185">Reference proteome</keyword>
<reference evidence="2" key="1">
    <citation type="submission" date="2012-09" db="EMBL/GenBank/DDBJ databases">
        <authorList>
            <person name="Martin A.A."/>
        </authorList>
    </citation>
    <scope>NUCLEOTIDE SEQUENCE</scope>
</reference>
<accession>A0A0K0DFJ2</accession>